<dbReference type="InterPro" id="IPR050984">
    <property type="entry name" value="Gfo/Idh/MocA_domain"/>
</dbReference>
<keyword evidence="2" id="KW-0560">Oxidoreductase</keyword>
<reference evidence="13" key="1">
    <citation type="submission" date="2013-07" db="EMBL/GenBank/DDBJ databases">
        <authorList>
            <person name="Geib S."/>
        </authorList>
    </citation>
    <scope>NUCLEOTIDE SEQUENCE</scope>
</reference>
<evidence type="ECO:0000313" key="13">
    <source>
        <dbReference type="EMBL" id="JAC02562.1"/>
    </source>
</evidence>
<dbReference type="InterPro" id="IPR055170">
    <property type="entry name" value="GFO_IDH_MocA-like_dom"/>
</dbReference>
<evidence type="ECO:0000256" key="6">
    <source>
        <dbReference type="ARBA" id="ARBA00042926"/>
    </source>
</evidence>
<reference evidence="13" key="2">
    <citation type="journal article" date="2014" name="BMC Genomics">
        <title>A genomic perspective to assessing quality of mass-reared SIT flies used in Mediterranean fruit fly (Ceratitis capitata) eradication in California.</title>
        <authorList>
            <person name="Calla B."/>
            <person name="Hall B."/>
            <person name="Hou S."/>
            <person name="Geib S.M."/>
        </authorList>
    </citation>
    <scope>NUCLEOTIDE SEQUENCE</scope>
</reference>
<evidence type="ECO:0000256" key="9">
    <source>
        <dbReference type="ARBA" id="ARBA00047423"/>
    </source>
</evidence>
<evidence type="ECO:0000259" key="12">
    <source>
        <dbReference type="Pfam" id="PF22725"/>
    </source>
</evidence>
<dbReference type="Gene3D" id="3.30.360.10">
    <property type="entry name" value="Dihydrodipicolinate Reductase, domain 2"/>
    <property type="match status" value="1"/>
</dbReference>
<organism evidence="13">
    <name type="scientific">Ceratitis capitata</name>
    <name type="common">Mediterranean fruit fly</name>
    <name type="synonym">Tephritis capitata</name>
    <dbReference type="NCBI Taxonomy" id="7213"/>
    <lineage>
        <taxon>Eukaryota</taxon>
        <taxon>Metazoa</taxon>
        <taxon>Ecdysozoa</taxon>
        <taxon>Arthropoda</taxon>
        <taxon>Hexapoda</taxon>
        <taxon>Insecta</taxon>
        <taxon>Pterygota</taxon>
        <taxon>Neoptera</taxon>
        <taxon>Endopterygota</taxon>
        <taxon>Diptera</taxon>
        <taxon>Brachycera</taxon>
        <taxon>Muscomorpha</taxon>
        <taxon>Tephritoidea</taxon>
        <taxon>Tephritidae</taxon>
        <taxon>Ceratitis</taxon>
        <taxon>Ceratitis</taxon>
    </lineage>
</organism>
<evidence type="ECO:0000259" key="11">
    <source>
        <dbReference type="Pfam" id="PF01408"/>
    </source>
</evidence>
<dbReference type="AlphaFoldDB" id="W8C6X4"/>
<evidence type="ECO:0000256" key="5">
    <source>
        <dbReference type="ARBA" id="ARBA00040603"/>
    </source>
</evidence>
<feature type="domain" description="GFO/IDH/MocA-like oxidoreductase" evidence="12">
    <location>
        <begin position="177"/>
        <end position="292"/>
    </location>
</feature>
<dbReference type="EC" id="1.3.1.20" evidence="3"/>
<dbReference type="GO" id="GO:0000166">
    <property type="term" value="F:nucleotide binding"/>
    <property type="evidence" value="ECO:0007669"/>
    <property type="project" value="InterPro"/>
</dbReference>
<dbReference type="OrthoDB" id="2129491at2759"/>
<dbReference type="EC" id="1.1.1.179" evidence="4"/>
<evidence type="ECO:0000256" key="10">
    <source>
        <dbReference type="ARBA" id="ARBA00049233"/>
    </source>
</evidence>
<protein>
    <recommendedName>
        <fullName evidence="5">Trans-1,2-dihydrobenzene-1,2-diol dehydrogenase</fullName>
        <ecNumber evidence="4">1.1.1.179</ecNumber>
        <ecNumber evidence="3">1.3.1.20</ecNumber>
    </recommendedName>
    <alternativeName>
        <fullName evidence="8">D-xylose 1-dehydrogenase</fullName>
    </alternativeName>
    <alternativeName>
        <fullName evidence="7">D-xylose-NADP dehydrogenase</fullName>
    </alternativeName>
    <alternativeName>
        <fullName evidence="6">Dimeric dihydrodiol dehydrogenase</fullName>
    </alternativeName>
</protein>
<dbReference type="Gene3D" id="3.40.50.720">
    <property type="entry name" value="NAD(P)-binding Rossmann-like Domain"/>
    <property type="match status" value="1"/>
</dbReference>
<accession>W8C6X4</accession>
<dbReference type="GO" id="GO:0047837">
    <property type="term" value="F:D-xylose 1-dehydrogenase (NADP+) activity"/>
    <property type="evidence" value="ECO:0007669"/>
    <property type="project" value="UniProtKB-EC"/>
</dbReference>
<evidence type="ECO:0000256" key="2">
    <source>
        <dbReference type="ARBA" id="ARBA00023002"/>
    </source>
</evidence>
<dbReference type="EMBL" id="GAMC01003994">
    <property type="protein sequence ID" value="JAC02562.1"/>
    <property type="molecule type" value="mRNA"/>
</dbReference>
<dbReference type="Pfam" id="PF22725">
    <property type="entry name" value="GFO_IDH_MocA_C3"/>
    <property type="match status" value="1"/>
</dbReference>
<feature type="domain" description="Gfo/Idh/MocA-like oxidoreductase N-terminal" evidence="11">
    <location>
        <begin position="50"/>
        <end position="168"/>
    </location>
</feature>
<dbReference type="EMBL" id="GAMC01003991">
    <property type="protein sequence ID" value="JAC02565.1"/>
    <property type="molecule type" value="mRNA"/>
</dbReference>
<evidence type="ECO:0000256" key="4">
    <source>
        <dbReference type="ARBA" id="ARBA00038984"/>
    </source>
</evidence>
<comment type="catalytic activity">
    <reaction evidence="9">
        <text>(1R,2R)-1,2-dihydrobenzene-1,2-diol + NADP(+) = catechol + NADPH + H(+)</text>
        <dbReference type="Rhea" id="RHEA:16729"/>
        <dbReference type="ChEBI" id="CHEBI:10702"/>
        <dbReference type="ChEBI" id="CHEBI:15378"/>
        <dbReference type="ChEBI" id="CHEBI:18135"/>
        <dbReference type="ChEBI" id="CHEBI:57783"/>
        <dbReference type="ChEBI" id="CHEBI:58349"/>
        <dbReference type="EC" id="1.3.1.20"/>
    </reaction>
</comment>
<evidence type="ECO:0000256" key="7">
    <source>
        <dbReference type="ARBA" id="ARBA00042988"/>
    </source>
</evidence>
<dbReference type="SUPFAM" id="SSF51735">
    <property type="entry name" value="NAD(P)-binding Rossmann-fold domains"/>
    <property type="match status" value="1"/>
</dbReference>
<sequence>MHKFWLPSLQRTRFFSIRHLSCMQNGRVCPCSGTKSIDNKPTESEKPLRWGMAPVSLIADDFVTALQVLSDRHHMVTACTSYYQSVARTFANKHNIPHVYSSFEDLARSKDVDVVFISSLNPFHLEISRLMLDHGKHVLCEKPLCMNEDQVIQLIGHSHSKGCFLMEGIWSRCVPAYQYIRKQIEAGALGEVVKVNCTLGLPMQKVVRVMRRSLGGGVTLELGVYALQFAMWAFGYAPHNVIAHGKLNEDGVDEEANIVMKFGPEREAEIMLSCTKRFDNKAVIKGTKGSIVVPDYWCPARVIDVDGEEKEFPLPHSDLSTYLPNRLALSFEAEEVRRCISEHKAQSDLFTHKESLALSYIEDQIRRQLGVVYAEDETANVCR</sequence>
<dbReference type="Pfam" id="PF01408">
    <property type="entry name" value="GFO_IDH_MocA"/>
    <property type="match status" value="1"/>
</dbReference>
<evidence type="ECO:0000256" key="8">
    <source>
        <dbReference type="ARBA" id="ARBA00043025"/>
    </source>
</evidence>
<comment type="similarity">
    <text evidence="1">Belongs to the Gfo/Idh/MocA family.</text>
</comment>
<gene>
    <name evidence="13" type="primary">DHDH</name>
</gene>
<dbReference type="GO" id="GO:0047115">
    <property type="term" value="F:trans-1,2-dihydrobenzene-1,2-diol dehydrogenase activity"/>
    <property type="evidence" value="ECO:0007669"/>
    <property type="project" value="UniProtKB-EC"/>
</dbReference>
<dbReference type="PANTHER" id="PTHR22604:SF105">
    <property type="entry name" value="TRANS-1,2-DIHYDROBENZENE-1,2-DIOL DEHYDROGENASE"/>
    <property type="match status" value="1"/>
</dbReference>
<comment type="catalytic activity">
    <reaction evidence="10">
        <text>D-xylose + NADP(+) = D-xylono-1,5-lactone + NADPH + H(+)</text>
        <dbReference type="Rhea" id="RHEA:22000"/>
        <dbReference type="ChEBI" id="CHEBI:15378"/>
        <dbReference type="ChEBI" id="CHEBI:15867"/>
        <dbReference type="ChEBI" id="CHEBI:53455"/>
        <dbReference type="ChEBI" id="CHEBI:57783"/>
        <dbReference type="ChEBI" id="CHEBI:58349"/>
        <dbReference type="EC" id="1.1.1.179"/>
    </reaction>
</comment>
<evidence type="ECO:0000256" key="1">
    <source>
        <dbReference type="ARBA" id="ARBA00010928"/>
    </source>
</evidence>
<evidence type="ECO:0000256" key="3">
    <source>
        <dbReference type="ARBA" id="ARBA00038853"/>
    </source>
</evidence>
<dbReference type="PANTHER" id="PTHR22604">
    <property type="entry name" value="OXIDOREDUCTASES"/>
    <property type="match status" value="1"/>
</dbReference>
<dbReference type="SUPFAM" id="SSF55347">
    <property type="entry name" value="Glyceraldehyde-3-phosphate dehydrogenase-like, C-terminal domain"/>
    <property type="match status" value="1"/>
</dbReference>
<proteinExistence type="evidence at transcript level"/>
<dbReference type="InterPro" id="IPR000683">
    <property type="entry name" value="Gfo/Idh/MocA-like_OxRdtase_N"/>
</dbReference>
<name>W8C6X4_CERCA</name>
<dbReference type="InterPro" id="IPR036291">
    <property type="entry name" value="NAD(P)-bd_dom_sf"/>
</dbReference>